<evidence type="ECO:0000313" key="1">
    <source>
        <dbReference type="EMBL" id="OBS81651.1"/>
    </source>
</evidence>
<gene>
    <name evidence="1" type="ORF">A6R68_20112</name>
</gene>
<comment type="caution">
    <text evidence="1">The sequence shown here is derived from an EMBL/GenBank/DDBJ whole genome shotgun (WGS) entry which is preliminary data.</text>
</comment>
<sequence>MVSDVVSAKSKVGKLASLEVLETPLLCFWDLINLMSCTPLPVLDILVSVSFFLEEPGSYAVSEDLEPHS</sequence>
<evidence type="ECO:0000313" key="2">
    <source>
        <dbReference type="Proteomes" id="UP000092124"/>
    </source>
</evidence>
<dbReference type="EMBL" id="LZPO01010358">
    <property type="protein sequence ID" value="OBS81651.1"/>
    <property type="molecule type" value="Genomic_DNA"/>
</dbReference>
<proteinExistence type="predicted"/>
<protein>
    <submittedName>
        <fullName evidence="1">Uncharacterized protein</fullName>
    </submittedName>
</protein>
<reference evidence="1 2" key="1">
    <citation type="submission" date="2016-06" db="EMBL/GenBank/DDBJ databases">
        <title>The Draft Genome Sequence and Annotation of the Desert Woodrat Neotoma lepida.</title>
        <authorList>
            <person name="Campbell M."/>
            <person name="Oakeson K.F."/>
            <person name="Yandell M."/>
            <person name="Halpert J.R."/>
            <person name="Dearing D."/>
        </authorList>
    </citation>
    <scope>NUCLEOTIDE SEQUENCE [LARGE SCALE GENOMIC DNA]</scope>
    <source>
        <strain evidence="1">417</strain>
        <tissue evidence="1">Liver</tissue>
    </source>
</reference>
<keyword evidence="2" id="KW-1185">Reference proteome</keyword>
<name>A0A1A6HTS0_NEOLE</name>
<dbReference type="AlphaFoldDB" id="A0A1A6HTS0"/>
<dbReference type="Proteomes" id="UP000092124">
    <property type="component" value="Unassembled WGS sequence"/>
</dbReference>
<organism evidence="1 2">
    <name type="scientific">Neotoma lepida</name>
    <name type="common">Desert woodrat</name>
    <dbReference type="NCBI Taxonomy" id="56216"/>
    <lineage>
        <taxon>Eukaryota</taxon>
        <taxon>Metazoa</taxon>
        <taxon>Chordata</taxon>
        <taxon>Craniata</taxon>
        <taxon>Vertebrata</taxon>
        <taxon>Euteleostomi</taxon>
        <taxon>Mammalia</taxon>
        <taxon>Eutheria</taxon>
        <taxon>Euarchontoglires</taxon>
        <taxon>Glires</taxon>
        <taxon>Rodentia</taxon>
        <taxon>Myomorpha</taxon>
        <taxon>Muroidea</taxon>
        <taxon>Cricetidae</taxon>
        <taxon>Neotominae</taxon>
        <taxon>Neotoma</taxon>
    </lineage>
</organism>
<accession>A0A1A6HTS0</accession>